<dbReference type="Proteomes" id="UP000053593">
    <property type="component" value="Unassembled WGS sequence"/>
</dbReference>
<name>A0A0D0CCT2_9AGAR</name>
<keyword evidence="2" id="KW-0472">Membrane</keyword>
<dbReference type="AlphaFoldDB" id="A0A0D0CCT2"/>
<evidence type="ECO:0000313" key="3">
    <source>
        <dbReference type="EMBL" id="KIK52743.1"/>
    </source>
</evidence>
<dbReference type="OrthoDB" id="3060195at2759"/>
<reference evidence="3 4" key="1">
    <citation type="submission" date="2014-04" db="EMBL/GenBank/DDBJ databases">
        <title>Evolutionary Origins and Diversification of the Mycorrhizal Mutualists.</title>
        <authorList>
            <consortium name="DOE Joint Genome Institute"/>
            <consortium name="Mycorrhizal Genomics Consortium"/>
            <person name="Kohler A."/>
            <person name="Kuo A."/>
            <person name="Nagy L.G."/>
            <person name="Floudas D."/>
            <person name="Copeland A."/>
            <person name="Barry K.W."/>
            <person name="Cichocki N."/>
            <person name="Veneault-Fourrey C."/>
            <person name="LaButti K."/>
            <person name="Lindquist E.A."/>
            <person name="Lipzen A."/>
            <person name="Lundell T."/>
            <person name="Morin E."/>
            <person name="Murat C."/>
            <person name="Riley R."/>
            <person name="Ohm R."/>
            <person name="Sun H."/>
            <person name="Tunlid A."/>
            <person name="Henrissat B."/>
            <person name="Grigoriev I.V."/>
            <person name="Hibbett D.S."/>
            <person name="Martin F."/>
        </authorList>
    </citation>
    <scope>NUCLEOTIDE SEQUENCE [LARGE SCALE GENOMIC DNA]</scope>
    <source>
        <strain evidence="3 4">FD-317 M1</strain>
    </source>
</reference>
<dbReference type="EMBL" id="KN834838">
    <property type="protein sequence ID" value="KIK52743.1"/>
    <property type="molecule type" value="Genomic_DNA"/>
</dbReference>
<accession>A0A0D0CCT2</accession>
<feature type="region of interest" description="Disordered" evidence="1">
    <location>
        <begin position="112"/>
        <end position="134"/>
    </location>
</feature>
<keyword evidence="4" id="KW-1185">Reference proteome</keyword>
<keyword evidence="2" id="KW-0812">Transmembrane</keyword>
<gene>
    <name evidence="3" type="ORF">GYMLUDRAFT_963094</name>
</gene>
<evidence type="ECO:0000256" key="1">
    <source>
        <dbReference type="SAM" id="MobiDB-lite"/>
    </source>
</evidence>
<sequence>MKRLGEFSVTQVVLQDGFLYFLIILVLGALTAVDALIRMLTNSINGNLNTSLVLIIPFFNILPNMLISHLMLHLRTFSSPEAISKVAQSSAGQQYSGLCFATNSFLGNIGAPLDSGDNDKEEWDDERNVSSTNL</sequence>
<feature type="transmembrane region" description="Helical" evidence="2">
    <location>
        <begin position="20"/>
        <end position="40"/>
    </location>
</feature>
<dbReference type="HOGENOM" id="CLU_123995_1_0_1"/>
<keyword evidence="2" id="KW-1133">Transmembrane helix</keyword>
<organism evidence="3 4">
    <name type="scientific">Collybiopsis luxurians FD-317 M1</name>
    <dbReference type="NCBI Taxonomy" id="944289"/>
    <lineage>
        <taxon>Eukaryota</taxon>
        <taxon>Fungi</taxon>
        <taxon>Dikarya</taxon>
        <taxon>Basidiomycota</taxon>
        <taxon>Agaricomycotina</taxon>
        <taxon>Agaricomycetes</taxon>
        <taxon>Agaricomycetidae</taxon>
        <taxon>Agaricales</taxon>
        <taxon>Marasmiineae</taxon>
        <taxon>Omphalotaceae</taxon>
        <taxon>Collybiopsis</taxon>
        <taxon>Collybiopsis luxurians</taxon>
    </lineage>
</organism>
<proteinExistence type="predicted"/>
<evidence type="ECO:0000313" key="4">
    <source>
        <dbReference type="Proteomes" id="UP000053593"/>
    </source>
</evidence>
<feature type="transmembrane region" description="Helical" evidence="2">
    <location>
        <begin position="52"/>
        <end position="72"/>
    </location>
</feature>
<protein>
    <submittedName>
        <fullName evidence="3">Uncharacterized protein</fullName>
    </submittedName>
</protein>
<evidence type="ECO:0000256" key="2">
    <source>
        <dbReference type="SAM" id="Phobius"/>
    </source>
</evidence>